<keyword evidence="1" id="KW-0812">Transmembrane</keyword>
<accession>A0ABS5QMG6</accession>
<keyword evidence="1" id="KW-1133">Transmembrane helix</keyword>
<dbReference type="RefSeq" id="WP_213349817.1">
    <property type="nucleotide sequence ID" value="NZ_JAEDAM010000083.1"/>
</dbReference>
<sequence length="129" mass="15031">MSKNKKNNSKKHINDFKFLFIIFVVAIITILTMACYFKKNTVEVFSYGMMTDINIASQTMIDFDVCKKDSSQISLEYNNMKNNYNLSCDLNLSEFEKYIWKIQENQNIKILNISSTGAIYEYKGLTKSN</sequence>
<evidence type="ECO:0000256" key="1">
    <source>
        <dbReference type="SAM" id="Phobius"/>
    </source>
</evidence>
<organism evidence="2 3">
    <name type="scientific">Candidatus Vampirococcus lugosii</name>
    <dbReference type="NCBI Taxonomy" id="2789015"/>
    <lineage>
        <taxon>Bacteria</taxon>
        <taxon>Candidatus Absconditibacteriota</taxon>
        <taxon>Vampirococcus</taxon>
    </lineage>
</organism>
<reference evidence="2 3" key="1">
    <citation type="journal article" date="2021" name="Nat. Commun.">
        <title>Reductive evolution and unique predatory mode in the CPR bacterium Vampirococcus lugosii.</title>
        <authorList>
            <person name="Moreira D."/>
            <person name="Zivanovic Y."/>
            <person name="Lopez-Archilla A.I."/>
            <person name="Iniesto M."/>
            <person name="Lopez-Garcia P."/>
        </authorList>
    </citation>
    <scope>NUCLEOTIDE SEQUENCE [LARGE SCALE GENOMIC DNA]</scope>
    <source>
        <strain evidence="2">Chiprana</strain>
    </source>
</reference>
<gene>
    <name evidence="2" type="ORF">VAMP_374n57</name>
</gene>
<keyword evidence="3" id="KW-1185">Reference proteome</keyword>
<keyword evidence="1" id="KW-0472">Membrane</keyword>
<protein>
    <submittedName>
        <fullName evidence="2">Uncharacterized protein</fullName>
    </submittedName>
</protein>
<feature type="transmembrane region" description="Helical" evidence="1">
    <location>
        <begin position="16"/>
        <end position="37"/>
    </location>
</feature>
<dbReference type="Proteomes" id="UP000680365">
    <property type="component" value="Unassembled WGS sequence"/>
</dbReference>
<dbReference type="EMBL" id="JAEDAM010000083">
    <property type="protein sequence ID" value="MBS8122385.1"/>
    <property type="molecule type" value="Genomic_DNA"/>
</dbReference>
<comment type="caution">
    <text evidence="2">The sequence shown here is derived from an EMBL/GenBank/DDBJ whole genome shotgun (WGS) entry which is preliminary data.</text>
</comment>
<name>A0ABS5QMG6_9BACT</name>
<dbReference type="PROSITE" id="PS51257">
    <property type="entry name" value="PROKAR_LIPOPROTEIN"/>
    <property type="match status" value="1"/>
</dbReference>
<evidence type="ECO:0000313" key="2">
    <source>
        <dbReference type="EMBL" id="MBS8122385.1"/>
    </source>
</evidence>
<evidence type="ECO:0000313" key="3">
    <source>
        <dbReference type="Proteomes" id="UP000680365"/>
    </source>
</evidence>
<proteinExistence type="predicted"/>